<dbReference type="GO" id="GO:0005096">
    <property type="term" value="F:GTPase activator activity"/>
    <property type="evidence" value="ECO:0007669"/>
    <property type="project" value="UniProtKB-KW"/>
</dbReference>
<keyword evidence="3" id="KW-0677">Repeat</keyword>
<dbReference type="Gene3D" id="3.80.10.10">
    <property type="entry name" value="Ribonuclease Inhibitor"/>
    <property type="match status" value="2"/>
</dbReference>
<evidence type="ECO:0000313" key="6">
    <source>
        <dbReference type="Proteomes" id="UP001178507"/>
    </source>
</evidence>
<sequence length="969" mass="107818">MKIPRDGVEDTLLYEIMYFSPVELGDERYTNKLYFQTDIYHRKWPTLMADRMSHQIEKLKHCEMGIVAFDDDFKQSHREAVMGFCKMALAYLDAREARIAMKLCEHCLPATQSAEPRLQTDPDADFDFLRIITLSVLACAARRVKFFQKAIDALAEAKSLCLAGDDSTQQHPLLIALTLLNLSAVLGDIDHDEQGLRWGLEALAMMYNIFSTVELPEMVQAYYLSLTCHNAALLNVKLGRWMDAQELVDEGIEFTKILGENDDNLRSKLITIGAQAKHLPEGFLTEAVNALNGWCEERGVWNLSFWDFSMAEVKEVVRVLQNTLTLQKLVMDQKDDDRRYEASVENAHLAQLMMAVIECHCIELITISGIDFYPRKVWRRVKKRGFLETSWYASALNFADVWGGTQTPELGQYDGLLAKLNHFSKKLVIALVVVGNETEGIDLSNNGINVTSISMLTHALCLTDRQLERTRPCRVLVLRNNDLGLEAAQELAKIWAAAEQPADEDEASDDDDAFDDEDEEFDPTKEKPVKDDLNSVTSLDVSQNPTIGDAGFQAIVQGISRYNCFKALRANDIGLTSAGCRMEGMDRTRLDVLCLSNNPLGCEGVQTLCEALESCSRLRQLQLDRCGIQLEGAKALRELLRNHEKLQEVSVAHNMLCDDGAVEFCSGVAESSLKAVNLAHNEIFSDTASESIGDMMKSCQSLLKLVISGNHLDNLGPSQIGSAIEHSRVLTLHLEDMGLSADAMDDFLDQGAAETQDLQELSLNNNPIGDEGLGIIAESLSIGLTNLRISRCGLTNTSQAMLLSLVSLSPNLQRLDVSYNDLGPRGCADMVKWMDQNDKESFSLCYLELSGCNLGDEGFQLLVPIMGSLRYLGLRDNGITSAGLQSVMSANQMVKMQTLDLEGNHIGEPGVHSLTERFQKEHKRSLWNPKQLTSMIDLVILKNNDISPALAASTEAFIKIYNPLMTVAW</sequence>
<dbReference type="PANTHER" id="PTHR24113:SF12">
    <property type="entry name" value="RAN GTPASE-ACTIVATING PROTEIN 1"/>
    <property type="match status" value="1"/>
</dbReference>
<reference evidence="5" key="1">
    <citation type="submission" date="2023-08" db="EMBL/GenBank/DDBJ databases">
        <authorList>
            <person name="Chen Y."/>
            <person name="Shah S."/>
            <person name="Dougan E. K."/>
            <person name="Thang M."/>
            <person name="Chan C."/>
        </authorList>
    </citation>
    <scope>NUCLEOTIDE SEQUENCE</scope>
</reference>
<evidence type="ECO:0000256" key="1">
    <source>
        <dbReference type="ARBA" id="ARBA00022468"/>
    </source>
</evidence>
<dbReference type="GO" id="GO:0006913">
    <property type="term" value="P:nucleocytoplasmic transport"/>
    <property type="evidence" value="ECO:0007669"/>
    <property type="project" value="TreeGrafter"/>
</dbReference>
<dbReference type="PANTHER" id="PTHR24113">
    <property type="entry name" value="RAN GTPASE-ACTIVATING PROTEIN 1"/>
    <property type="match status" value="1"/>
</dbReference>
<dbReference type="GO" id="GO:0005829">
    <property type="term" value="C:cytosol"/>
    <property type="evidence" value="ECO:0007669"/>
    <property type="project" value="TreeGrafter"/>
</dbReference>
<proteinExistence type="predicted"/>
<dbReference type="AlphaFoldDB" id="A0AA36N7V4"/>
<keyword evidence="1" id="KW-0343">GTPase activation</keyword>
<dbReference type="InterPro" id="IPR001611">
    <property type="entry name" value="Leu-rich_rpt"/>
</dbReference>
<dbReference type="EMBL" id="CAUJNA010003266">
    <property type="protein sequence ID" value="CAJ1397432.1"/>
    <property type="molecule type" value="Genomic_DNA"/>
</dbReference>
<dbReference type="InterPro" id="IPR027038">
    <property type="entry name" value="RanGap"/>
</dbReference>
<dbReference type="Pfam" id="PF13516">
    <property type="entry name" value="LRR_6"/>
    <property type="match status" value="5"/>
</dbReference>
<dbReference type="SMART" id="SM00368">
    <property type="entry name" value="LRR_RI"/>
    <property type="match status" value="10"/>
</dbReference>
<keyword evidence="2" id="KW-0433">Leucine-rich repeat</keyword>
<dbReference type="GO" id="GO:0005634">
    <property type="term" value="C:nucleus"/>
    <property type="evidence" value="ECO:0007669"/>
    <property type="project" value="TreeGrafter"/>
</dbReference>
<keyword evidence="6" id="KW-1185">Reference proteome</keyword>
<evidence type="ECO:0000256" key="2">
    <source>
        <dbReference type="ARBA" id="ARBA00022614"/>
    </source>
</evidence>
<name>A0AA36N7V4_9DINO</name>
<evidence type="ECO:0000313" key="5">
    <source>
        <dbReference type="EMBL" id="CAJ1397432.1"/>
    </source>
</evidence>
<comment type="caution">
    <text evidence="5">The sequence shown here is derived from an EMBL/GenBank/DDBJ whole genome shotgun (WGS) entry which is preliminary data.</text>
</comment>
<evidence type="ECO:0008006" key="7">
    <source>
        <dbReference type="Google" id="ProtNLM"/>
    </source>
</evidence>
<dbReference type="InterPro" id="IPR032675">
    <property type="entry name" value="LRR_dom_sf"/>
</dbReference>
<dbReference type="GO" id="GO:0048471">
    <property type="term" value="C:perinuclear region of cytoplasm"/>
    <property type="evidence" value="ECO:0007669"/>
    <property type="project" value="TreeGrafter"/>
</dbReference>
<evidence type="ECO:0000256" key="4">
    <source>
        <dbReference type="SAM" id="MobiDB-lite"/>
    </source>
</evidence>
<evidence type="ECO:0000256" key="3">
    <source>
        <dbReference type="ARBA" id="ARBA00022737"/>
    </source>
</evidence>
<accession>A0AA36N7V4</accession>
<protein>
    <recommendedName>
        <fullName evidence="7">Protein NLRC3</fullName>
    </recommendedName>
</protein>
<dbReference type="Gene3D" id="1.25.40.10">
    <property type="entry name" value="Tetratricopeptide repeat domain"/>
    <property type="match status" value="1"/>
</dbReference>
<dbReference type="GO" id="GO:0031267">
    <property type="term" value="F:small GTPase binding"/>
    <property type="evidence" value="ECO:0007669"/>
    <property type="project" value="TreeGrafter"/>
</dbReference>
<dbReference type="InterPro" id="IPR011990">
    <property type="entry name" value="TPR-like_helical_dom_sf"/>
</dbReference>
<dbReference type="SUPFAM" id="SSF52047">
    <property type="entry name" value="RNI-like"/>
    <property type="match status" value="2"/>
</dbReference>
<dbReference type="InterPro" id="IPR006553">
    <property type="entry name" value="Leu-rich_rpt_Cys-con_subtyp"/>
</dbReference>
<dbReference type="Proteomes" id="UP001178507">
    <property type="component" value="Unassembled WGS sequence"/>
</dbReference>
<gene>
    <name evidence="5" type="ORF">EVOR1521_LOCUS21448</name>
</gene>
<organism evidence="5 6">
    <name type="scientific">Effrenium voratum</name>
    <dbReference type="NCBI Taxonomy" id="2562239"/>
    <lineage>
        <taxon>Eukaryota</taxon>
        <taxon>Sar</taxon>
        <taxon>Alveolata</taxon>
        <taxon>Dinophyceae</taxon>
        <taxon>Suessiales</taxon>
        <taxon>Symbiodiniaceae</taxon>
        <taxon>Effrenium</taxon>
    </lineage>
</organism>
<feature type="compositionally biased region" description="Basic and acidic residues" evidence="4">
    <location>
        <begin position="522"/>
        <end position="532"/>
    </location>
</feature>
<dbReference type="SMART" id="SM00367">
    <property type="entry name" value="LRR_CC"/>
    <property type="match status" value="6"/>
</dbReference>
<feature type="compositionally biased region" description="Acidic residues" evidence="4">
    <location>
        <begin position="501"/>
        <end position="521"/>
    </location>
</feature>
<feature type="region of interest" description="Disordered" evidence="4">
    <location>
        <begin position="498"/>
        <end position="532"/>
    </location>
</feature>